<dbReference type="InterPro" id="IPR029058">
    <property type="entry name" value="AB_hydrolase_fold"/>
</dbReference>
<dbReference type="PANTHER" id="PTHR45856">
    <property type="entry name" value="ALPHA/BETA-HYDROLASES SUPERFAMILY PROTEIN"/>
    <property type="match status" value="1"/>
</dbReference>
<dbReference type="CDD" id="cd00519">
    <property type="entry name" value="Lipase_3"/>
    <property type="match status" value="1"/>
</dbReference>
<dbReference type="Proteomes" id="UP001500503">
    <property type="component" value="Unassembled WGS sequence"/>
</dbReference>
<dbReference type="InterPro" id="IPR051218">
    <property type="entry name" value="Sec_MonoDiacylglyc_Lipase"/>
</dbReference>
<comment type="caution">
    <text evidence="3">The sequence shown here is derived from an EMBL/GenBank/DDBJ whole genome shotgun (WGS) entry which is preliminary data.</text>
</comment>
<reference evidence="4" key="1">
    <citation type="journal article" date="2019" name="Int. J. Syst. Evol. Microbiol.">
        <title>The Global Catalogue of Microorganisms (GCM) 10K type strain sequencing project: providing services to taxonomists for standard genome sequencing and annotation.</title>
        <authorList>
            <consortium name="The Broad Institute Genomics Platform"/>
            <consortium name="The Broad Institute Genome Sequencing Center for Infectious Disease"/>
            <person name="Wu L."/>
            <person name="Ma J."/>
        </authorList>
    </citation>
    <scope>NUCLEOTIDE SEQUENCE [LARGE SCALE GENOMIC DNA]</scope>
    <source>
        <strain evidence="4">JCM 17933</strain>
    </source>
</reference>
<dbReference type="Pfam" id="PF01764">
    <property type="entry name" value="Lipase_3"/>
    <property type="match status" value="1"/>
</dbReference>
<protein>
    <recommendedName>
        <fullName evidence="2">Fungal lipase-type domain-containing protein</fullName>
    </recommendedName>
</protein>
<accession>A0ABP8QQD4</accession>
<sequence length="419" mass="46220">MTTDGRHPHPGPPVAGRPADAVPPGAPPLPAWEERLREQLEIGGLWTRDTRGPSYARLRPYGPRTTPGFPVHPDLEERLLCAPRHPDPVIAHVLATCAAYAYAGAETVSMIMARMGLEQNHCRMIGTSVDAMFVRSTAFLVQSASGRVAILCYRGTPPTDGIAWMTDADVQPERMPYRFGDPRATVHAGFYRNVRATRYEVLAALKRACRGRSVRALLPDEPDVARMAELEALYVTGHSLGGAMAAMMAVMLRHERKFRDEDDVAGRLRAVYTYGQPMIGDPRFARACEADPFLAREVIRYVYDNDVVPHLPPRTAGPYRHFGREYRYEVPHLRHGVLGLSRHLGHAYDVHRGALREHTRFAGQAATFLGGLGLAALAFAGSRVRPLGALPVVYSFEDHGPQHYIAAVTPPGVQNEFGD</sequence>
<gene>
    <name evidence="3" type="ORF">GCM10023191_064960</name>
</gene>
<dbReference type="PANTHER" id="PTHR45856:SF24">
    <property type="entry name" value="FUNGAL LIPASE-LIKE DOMAIN-CONTAINING PROTEIN"/>
    <property type="match status" value="1"/>
</dbReference>
<dbReference type="SUPFAM" id="SSF53474">
    <property type="entry name" value="alpha/beta-Hydrolases"/>
    <property type="match status" value="1"/>
</dbReference>
<keyword evidence="4" id="KW-1185">Reference proteome</keyword>
<evidence type="ECO:0000256" key="1">
    <source>
        <dbReference type="SAM" id="MobiDB-lite"/>
    </source>
</evidence>
<dbReference type="InterPro" id="IPR002921">
    <property type="entry name" value="Fungal_lipase-type"/>
</dbReference>
<evidence type="ECO:0000313" key="3">
    <source>
        <dbReference type="EMBL" id="GAA4507046.1"/>
    </source>
</evidence>
<dbReference type="RefSeq" id="WP_345470331.1">
    <property type="nucleotide sequence ID" value="NZ_BAABHF010000040.1"/>
</dbReference>
<evidence type="ECO:0000259" key="2">
    <source>
        <dbReference type="Pfam" id="PF01764"/>
    </source>
</evidence>
<name>A0ABP8QQD4_9ACTN</name>
<proteinExistence type="predicted"/>
<organism evidence="3 4">
    <name type="scientific">Actinoallomurus oryzae</name>
    <dbReference type="NCBI Taxonomy" id="502180"/>
    <lineage>
        <taxon>Bacteria</taxon>
        <taxon>Bacillati</taxon>
        <taxon>Actinomycetota</taxon>
        <taxon>Actinomycetes</taxon>
        <taxon>Streptosporangiales</taxon>
        <taxon>Thermomonosporaceae</taxon>
        <taxon>Actinoallomurus</taxon>
    </lineage>
</organism>
<dbReference type="EMBL" id="BAABHF010000040">
    <property type="protein sequence ID" value="GAA4507046.1"/>
    <property type="molecule type" value="Genomic_DNA"/>
</dbReference>
<feature type="domain" description="Fungal lipase-type" evidence="2">
    <location>
        <begin position="151"/>
        <end position="314"/>
    </location>
</feature>
<dbReference type="Gene3D" id="3.40.50.1820">
    <property type="entry name" value="alpha/beta hydrolase"/>
    <property type="match status" value="1"/>
</dbReference>
<evidence type="ECO:0000313" key="4">
    <source>
        <dbReference type="Proteomes" id="UP001500503"/>
    </source>
</evidence>
<feature type="region of interest" description="Disordered" evidence="1">
    <location>
        <begin position="1"/>
        <end position="29"/>
    </location>
</feature>